<reference evidence="6" key="2">
    <citation type="submission" date="2020-09" db="EMBL/GenBank/DDBJ databases">
        <authorList>
            <person name="Sun Q."/>
            <person name="Ohkuma M."/>
        </authorList>
    </citation>
    <scope>NUCLEOTIDE SEQUENCE</scope>
    <source>
        <strain evidence="6">JCM 30078</strain>
    </source>
</reference>
<name>A0A917V0B8_9PSED</name>
<dbReference type="Proteomes" id="UP000635983">
    <property type="component" value="Unassembled WGS sequence"/>
</dbReference>
<evidence type="ECO:0000259" key="5">
    <source>
        <dbReference type="PROSITE" id="PS50977"/>
    </source>
</evidence>
<feature type="DNA-binding region" description="H-T-H motif" evidence="4">
    <location>
        <begin position="37"/>
        <end position="56"/>
    </location>
</feature>
<evidence type="ECO:0000256" key="2">
    <source>
        <dbReference type="ARBA" id="ARBA00023125"/>
    </source>
</evidence>
<dbReference type="PANTHER" id="PTHR30055">
    <property type="entry name" value="HTH-TYPE TRANSCRIPTIONAL REGULATOR RUTR"/>
    <property type="match status" value="1"/>
</dbReference>
<dbReference type="GO" id="GO:0000976">
    <property type="term" value="F:transcription cis-regulatory region binding"/>
    <property type="evidence" value="ECO:0007669"/>
    <property type="project" value="TreeGrafter"/>
</dbReference>
<dbReference type="Pfam" id="PF00440">
    <property type="entry name" value="TetR_N"/>
    <property type="match status" value="1"/>
</dbReference>
<protein>
    <submittedName>
        <fullName evidence="6">TetR family transcriptional regulator</fullName>
    </submittedName>
</protein>
<comment type="caution">
    <text evidence="6">The sequence shown here is derived from an EMBL/GenBank/DDBJ whole genome shotgun (WGS) entry which is preliminary data.</text>
</comment>
<keyword evidence="1" id="KW-0805">Transcription regulation</keyword>
<accession>A0A917V0B8</accession>
<dbReference type="InterPro" id="IPR009057">
    <property type="entry name" value="Homeodomain-like_sf"/>
</dbReference>
<organism evidence="6 7">
    <name type="scientific">Pseudomonas matsuisoli</name>
    <dbReference type="NCBI Taxonomy" id="1515666"/>
    <lineage>
        <taxon>Bacteria</taxon>
        <taxon>Pseudomonadati</taxon>
        <taxon>Pseudomonadota</taxon>
        <taxon>Gammaproteobacteria</taxon>
        <taxon>Pseudomonadales</taxon>
        <taxon>Pseudomonadaceae</taxon>
        <taxon>Pseudomonas</taxon>
    </lineage>
</organism>
<sequence>MAIKTSLRPGGRSARVQDSVHQATRALLAELGRDAISLPLIASRAGVTPSTLYRRWGDLSSLLADVSLARMHPDADPVDTGSLRGDLLTWSEQYFDEINSVPGRAMLRDAVASDCTNRCLTILLGQLQTILERAASRGEATPSAEHLVDRVIAPGVFRILFGEGAPGEHEVNAWMDQALG</sequence>
<dbReference type="SUPFAM" id="SSF48498">
    <property type="entry name" value="Tetracyclin repressor-like, C-terminal domain"/>
    <property type="match status" value="1"/>
</dbReference>
<keyword evidence="7" id="KW-1185">Reference proteome</keyword>
<keyword evidence="2 4" id="KW-0238">DNA-binding</keyword>
<dbReference type="EMBL" id="BMPO01000009">
    <property type="protein sequence ID" value="GGK06565.1"/>
    <property type="molecule type" value="Genomic_DNA"/>
</dbReference>
<keyword evidence="3" id="KW-0804">Transcription</keyword>
<dbReference type="InterPro" id="IPR011075">
    <property type="entry name" value="TetR_C"/>
</dbReference>
<evidence type="ECO:0000313" key="6">
    <source>
        <dbReference type="EMBL" id="GGK06565.1"/>
    </source>
</evidence>
<dbReference type="Pfam" id="PF16859">
    <property type="entry name" value="TetR_C_11"/>
    <property type="match status" value="1"/>
</dbReference>
<evidence type="ECO:0000256" key="3">
    <source>
        <dbReference type="ARBA" id="ARBA00023163"/>
    </source>
</evidence>
<dbReference type="PANTHER" id="PTHR30055:SF148">
    <property type="entry name" value="TETR-FAMILY TRANSCRIPTIONAL REGULATOR"/>
    <property type="match status" value="1"/>
</dbReference>
<reference evidence="6" key="1">
    <citation type="journal article" date="2014" name="Int. J. Syst. Evol. Microbiol.">
        <title>Complete genome sequence of Corynebacterium casei LMG S-19264T (=DSM 44701T), isolated from a smear-ripened cheese.</title>
        <authorList>
            <consortium name="US DOE Joint Genome Institute (JGI-PGF)"/>
            <person name="Walter F."/>
            <person name="Albersmeier A."/>
            <person name="Kalinowski J."/>
            <person name="Ruckert C."/>
        </authorList>
    </citation>
    <scope>NUCLEOTIDE SEQUENCE</scope>
    <source>
        <strain evidence="6">JCM 30078</strain>
    </source>
</reference>
<dbReference type="InterPro" id="IPR001647">
    <property type="entry name" value="HTH_TetR"/>
</dbReference>
<dbReference type="GO" id="GO:0003700">
    <property type="term" value="F:DNA-binding transcription factor activity"/>
    <property type="evidence" value="ECO:0007669"/>
    <property type="project" value="TreeGrafter"/>
</dbReference>
<dbReference type="InterPro" id="IPR036271">
    <property type="entry name" value="Tet_transcr_reg_TetR-rel_C_sf"/>
</dbReference>
<dbReference type="InterPro" id="IPR050109">
    <property type="entry name" value="HTH-type_TetR-like_transc_reg"/>
</dbReference>
<evidence type="ECO:0000256" key="1">
    <source>
        <dbReference type="ARBA" id="ARBA00023015"/>
    </source>
</evidence>
<gene>
    <name evidence="6" type="ORF">GCM10009304_35860</name>
</gene>
<dbReference type="RefSeq" id="WP_188985170.1">
    <property type="nucleotide sequence ID" value="NZ_BMPO01000009.1"/>
</dbReference>
<dbReference type="Gene3D" id="1.10.10.60">
    <property type="entry name" value="Homeodomain-like"/>
    <property type="match status" value="1"/>
</dbReference>
<dbReference type="AlphaFoldDB" id="A0A917V0B8"/>
<dbReference type="Gene3D" id="1.10.357.10">
    <property type="entry name" value="Tetracycline Repressor, domain 2"/>
    <property type="match status" value="1"/>
</dbReference>
<dbReference type="SUPFAM" id="SSF46689">
    <property type="entry name" value="Homeodomain-like"/>
    <property type="match status" value="1"/>
</dbReference>
<feature type="domain" description="HTH tetR-type" evidence="5">
    <location>
        <begin position="14"/>
        <end position="74"/>
    </location>
</feature>
<dbReference type="PROSITE" id="PS50977">
    <property type="entry name" value="HTH_TETR_2"/>
    <property type="match status" value="1"/>
</dbReference>
<proteinExistence type="predicted"/>
<evidence type="ECO:0000313" key="7">
    <source>
        <dbReference type="Proteomes" id="UP000635983"/>
    </source>
</evidence>
<evidence type="ECO:0000256" key="4">
    <source>
        <dbReference type="PROSITE-ProRule" id="PRU00335"/>
    </source>
</evidence>